<evidence type="ECO:0000256" key="4">
    <source>
        <dbReference type="SAM" id="SignalP"/>
    </source>
</evidence>
<dbReference type="SUPFAM" id="SSF48726">
    <property type="entry name" value="Immunoglobulin"/>
    <property type="match status" value="1"/>
</dbReference>
<dbReference type="RefSeq" id="WP_204906894.1">
    <property type="nucleotide sequence ID" value="NZ_JACJKS010000013.1"/>
</dbReference>
<keyword evidence="3" id="KW-0812">Transmembrane</keyword>
<feature type="domain" description="Mannosyl-glycoprotein endo-beta-N-acetylglucosamidase-like" evidence="5">
    <location>
        <begin position="267"/>
        <end position="397"/>
    </location>
</feature>
<feature type="compositionally biased region" description="Polar residues" evidence="2">
    <location>
        <begin position="874"/>
        <end position="920"/>
    </location>
</feature>
<evidence type="ECO:0000256" key="2">
    <source>
        <dbReference type="SAM" id="MobiDB-lite"/>
    </source>
</evidence>
<dbReference type="Gene3D" id="1.10.530.10">
    <property type="match status" value="1"/>
</dbReference>
<evidence type="ECO:0000313" key="6">
    <source>
        <dbReference type="EMBL" id="MBM6948891.1"/>
    </source>
</evidence>
<dbReference type="AlphaFoldDB" id="A0A938XCD4"/>
<feature type="region of interest" description="Disordered" evidence="2">
    <location>
        <begin position="850"/>
        <end position="991"/>
    </location>
</feature>
<feature type="compositionally biased region" description="Acidic residues" evidence="2">
    <location>
        <begin position="693"/>
        <end position="710"/>
    </location>
</feature>
<proteinExistence type="predicted"/>
<dbReference type="Gene3D" id="2.60.40.3630">
    <property type="match status" value="1"/>
</dbReference>
<keyword evidence="4" id="KW-0732">Signal</keyword>
<feature type="transmembrane region" description="Helical" evidence="3">
    <location>
        <begin position="996"/>
        <end position="1015"/>
    </location>
</feature>
<evidence type="ECO:0000256" key="1">
    <source>
        <dbReference type="ARBA" id="ARBA00022801"/>
    </source>
</evidence>
<feature type="chain" id="PRO_5039724720" evidence="4">
    <location>
        <begin position="19"/>
        <end position="1020"/>
    </location>
</feature>
<feature type="compositionally biased region" description="Low complexity" evidence="2">
    <location>
        <begin position="927"/>
        <end position="936"/>
    </location>
</feature>
<dbReference type="SMART" id="SM00047">
    <property type="entry name" value="LYZ2"/>
    <property type="match status" value="1"/>
</dbReference>
<feature type="region of interest" description="Disordered" evidence="2">
    <location>
        <begin position="686"/>
        <end position="722"/>
    </location>
</feature>
<dbReference type="EMBL" id="JACJKS010000013">
    <property type="protein sequence ID" value="MBM6948891.1"/>
    <property type="molecule type" value="Genomic_DNA"/>
</dbReference>
<protein>
    <submittedName>
        <fullName evidence="6">Glucosaminidase domain-containing protein</fullName>
    </submittedName>
</protein>
<keyword evidence="3" id="KW-0472">Membrane</keyword>
<sequence>MRKSKLLILLLFMCMALAGMPAMEGRAEDTQGGESYPQLQDENPYRTETVTAMDENGTITEVEPTDGSMEEEAGEESGISLFSTFARALTGSPKVVNFNTGRSGVIYYTEDGTGISGYTSGSYGADAAYLGSSGDRVKFMMSGVVGWVDESQVEVIDVDRAAVISGYEVEGGRLLHGIVCNMKTPGYNTRLDNGPAPSYLSAGTKYYSYDGHYFYTDYSVMIADYQNNTRVNSVNPDNPYYNYYQYLPLRSTTSYSADTLNALLAGKTTASSLMRGRGGAFVNAQNTYGVNALLMTGVAANESAWGTSSIAMNKNNLFGLNAVDESPGTSANTFASPEVCISDFANAWMSRGYLNPNDSRYYGGFLGNKASGINVMYASDPYWGEKAANVAYALDKNQGSQDYGRYTIGIKDTLASSHTTVNVRAGSSTTTSILYSTGNASNYAVLVKNAGPENGFYLIQSDGVLNDARTGIVRGQGAYSFDSMYAYISADYVRVVNQGTASEPAPAPEPEPEPEPAALTGISITAQPAKTAYTEGEVFDPAGMSVQASWSDGTVTDVTGQVGYRTEPLTVDVTAVEISYTSGDVTKTASQPVQVKEKVTVTAVLITPTEITMYPGEAATFGVSVQGTGEPSQSVSWSVDGAAGSQTAIDENGRLTVGEDETAAQLTVTATSVADGTKTAQAVVTVAQREPEVPEEPETPSDEPLPEEPAGDGTDSGTDDTGAETVYEDAELTSESSQITANGTFTAGTSFKTEAVSEETDTYETLTKAAEGKPVLGVYELSLENGEIKAGTMVQVTFPVDPQYNGQEVLVFHYLEKEDGLCPVRYECVVENGAVTVEVESFSPFTIVLNTESADGNDPDAETPDNGPAETPEQPDNSIPEQPDNSIPEQPDNSIPVQPGNSGQAAVETPGTQNPPASDDNSGDGAGEPAGDAGNAGNAGTGTGSGTEDDQKGNPGGQGNPAGQSSADGQKGANGQDTVNGQAKAAPRTGDTASPVTWILLAVAAAAVIVIAVILKKTRK</sequence>
<evidence type="ECO:0000313" key="7">
    <source>
        <dbReference type="Proteomes" id="UP000705508"/>
    </source>
</evidence>
<keyword evidence="1" id="KW-0378">Hydrolase</keyword>
<comment type="caution">
    <text evidence="6">The sequence shown here is derived from an EMBL/GenBank/DDBJ whole genome shotgun (WGS) entry which is preliminary data.</text>
</comment>
<dbReference type="InterPro" id="IPR051056">
    <property type="entry name" value="Glycosyl_Hydrolase_73"/>
</dbReference>
<gene>
    <name evidence="6" type="ORF">H6A20_09535</name>
</gene>
<reference evidence="6" key="2">
    <citation type="journal article" date="2021" name="Sci. Rep.">
        <title>The distribution of antibiotic resistance genes in chicken gut microbiota commensals.</title>
        <authorList>
            <person name="Juricova H."/>
            <person name="Matiasovicova J."/>
            <person name="Kubasova T."/>
            <person name="Cejkova D."/>
            <person name="Rychlik I."/>
        </authorList>
    </citation>
    <scope>NUCLEOTIDE SEQUENCE</scope>
    <source>
        <strain evidence="6">An582</strain>
    </source>
</reference>
<accession>A0A938XCD4</accession>
<dbReference type="PANTHER" id="PTHR33308">
    <property type="entry name" value="PEPTIDOGLYCAN HYDROLASE FLGJ"/>
    <property type="match status" value="1"/>
</dbReference>
<dbReference type="GO" id="GO:0004040">
    <property type="term" value="F:amidase activity"/>
    <property type="evidence" value="ECO:0007669"/>
    <property type="project" value="InterPro"/>
</dbReference>
<evidence type="ECO:0000256" key="3">
    <source>
        <dbReference type="SAM" id="Phobius"/>
    </source>
</evidence>
<dbReference type="InterPro" id="IPR036179">
    <property type="entry name" value="Ig-like_dom_sf"/>
</dbReference>
<evidence type="ECO:0000259" key="5">
    <source>
        <dbReference type="SMART" id="SM00047"/>
    </source>
</evidence>
<reference evidence="6" key="1">
    <citation type="submission" date="2020-08" db="EMBL/GenBank/DDBJ databases">
        <authorList>
            <person name="Cejkova D."/>
            <person name="Kubasova T."/>
            <person name="Jahodarova E."/>
            <person name="Rychlik I."/>
        </authorList>
    </citation>
    <scope>NUCLEOTIDE SEQUENCE</scope>
    <source>
        <strain evidence="6">An582</strain>
    </source>
</reference>
<organism evidence="6 7">
    <name type="scientific">Mordavella massiliensis</name>
    <dbReference type="NCBI Taxonomy" id="1871024"/>
    <lineage>
        <taxon>Bacteria</taxon>
        <taxon>Bacillati</taxon>
        <taxon>Bacillota</taxon>
        <taxon>Clostridia</taxon>
        <taxon>Eubacteriales</taxon>
        <taxon>Clostridiaceae</taxon>
        <taxon>Mordavella</taxon>
    </lineage>
</organism>
<name>A0A938XCD4_9CLOT</name>
<dbReference type="Pfam" id="PF01832">
    <property type="entry name" value="Glucosaminidase"/>
    <property type="match status" value="1"/>
</dbReference>
<feature type="signal peptide" evidence="4">
    <location>
        <begin position="1"/>
        <end position="18"/>
    </location>
</feature>
<dbReference type="InterPro" id="IPR002901">
    <property type="entry name" value="MGlyc_endo_b_GlcNAc-like_dom"/>
</dbReference>
<dbReference type="Proteomes" id="UP000705508">
    <property type="component" value="Unassembled WGS sequence"/>
</dbReference>
<dbReference type="PANTHER" id="PTHR33308:SF9">
    <property type="entry name" value="PEPTIDOGLYCAN HYDROLASE FLGJ"/>
    <property type="match status" value="1"/>
</dbReference>
<keyword evidence="3" id="KW-1133">Transmembrane helix</keyword>